<evidence type="ECO:0000256" key="2">
    <source>
        <dbReference type="ARBA" id="ARBA00022679"/>
    </source>
</evidence>
<dbReference type="Proteomes" id="UP000316759">
    <property type="component" value="Unassembled WGS sequence"/>
</dbReference>
<evidence type="ECO:0000256" key="6">
    <source>
        <dbReference type="ARBA" id="ARBA00023315"/>
    </source>
</evidence>
<dbReference type="OrthoDB" id="9909019at2759"/>
<keyword evidence="2 7" id="KW-0808">Transferase</keyword>
<evidence type="ECO:0000259" key="8">
    <source>
        <dbReference type="Pfam" id="PF01529"/>
    </source>
</evidence>
<evidence type="ECO:0000256" key="7">
    <source>
        <dbReference type="RuleBase" id="RU079119"/>
    </source>
</evidence>
<feature type="transmembrane region" description="Helical" evidence="7">
    <location>
        <begin position="12"/>
        <end position="31"/>
    </location>
</feature>
<feature type="transmembrane region" description="Helical" evidence="7">
    <location>
        <begin position="37"/>
        <end position="67"/>
    </location>
</feature>
<comment type="subcellular location">
    <subcellularLocation>
        <location evidence="1">Membrane</location>
        <topology evidence="1">Multi-pass membrane protein</topology>
    </subcellularLocation>
</comment>
<protein>
    <recommendedName>
        <fullName evidence="7">Palmitoyltransferase</fullName>
        <ecNumber evidence="7">2.3.1.225</ecNumber>
    </recommendedName>
</protein>
<name>A0A504YGA2_FASGI</name>
<accession>A0A504YGA2</accession>
<dbReference type="PROSITE" id="PS50216">
    <property type="entry name" value="DHHC"/>
    <property type="match status" value="1"/>
</dbReference>
<dbReference type="PANTHER" id="PTHR12246">
    <property type="entry name" value="PALMITOYLTRANSFERASE ZDHHC16"/>
    <property type="match status" value="1"/>
</dbReference>
<feature type="domain" description="Palmitoyltransferase DHHC" evidence="8">
    <location>
        <begin position="128"/>
        <end position="265"/>
    </location>
</feature>
<keyword evidence="5 7" id="KW-0472">Membrane</keyword>
<dbReference type="EC" id="2.3.1.225" evidence="7"/>
<dbReference type="InterPro" id="IPR001594">
    <property type="entry name" value="Palmitoyltrfase_DHHC"/>
</dbReference>
<sequence length="340" mass="38265">MGGRSQNGCARCCIKFVQWLPVLFIVLIVAWSYYAYVYSLCIVLVTSIAVKIAFLIMYHIFLILFAWSYAKCILEEPLSPPREFLFTNEDWELLHNVNSAERDKSSIVEQLVIKRNLPVYMVGNDGNINACFTCGLIKPDRAHHCSTCGKCILQMDHHCPWTNNCVGFHNHKYFIVFLGWGAIYCFYIVASSGPYFADFWTNTLGFLGDTDAQVNLPDFTGDLSVDRFQVMFLFIVAVMFGICQAGLGGYHVYLAARNQTTLETYAAPKFRNGPPDNRAFDVGRKANLQEMFGTNCCLAILPVRTTLGDGVHWRYRSAPSDLPLLENGGHVSPVPLVNSF</sequence>
<dbReference type="AlphaFoldDB" id="A0A504YGA2"/>
<evidence type="ECO:0000313" key="9">
    <source>
        <dbReference type="EMBL" id="TPP59309.1"/>
    </source>
</evidence>
<feature type="transmembrane region" description="Helical" evidence="7">
    <location>
        <begin position="230"/>
        <end position="253"/>
    </location>
</feature>
<keyword evidence="4 7" id="KW-1133">Transmembrane helix</keyword>
<dbReference type="GO" id="GO:0016020">
    <property type="term" value="C:membrane"/>
    <property type="evidence" value="ECO:0007669"/>
    <property type="project" value="UniProtKB-SubCell"/>
</dbReference>
<keyword evidence="3 7" id="KW-0812">Transmembrane</keyword>
<evidence type="ECO:0000313" key="10">
    <source>
        <dbReference type="Proteomes" id="UP000316759"/>
    </source>
</evidence>
<reference evidence="9 10" key="1">
    <citation type="submission" date="2019-04" db="EMBL/GenBank/DDBJ databases">
        <title>Annotation for the trematode Fasciola gigantica.</title>
        <authorList>
            <person name="Choi Y.-J."/>
        </authorList>
    </citation>
    <scope>NUCLEOTIDE SEQUENCE [LARGE SCALE GENOMIC DNA]</scope>
    <source>
        <strain evidence="9">Uganda_cow_1</strain>
    </source>
</reference>
<keyword evidence="6 7" id="KW-0012">Acyltransferase</keyword>
<comment type="domain">
    <text evidence="7">The DHHC domain is required for palmitoyltransferase activity.</text>
</comment>
<dbReference type="EMBL" id="SUNJ01010880">
    <property type="protein sequence ID" value="TPP59309.1"/>
    <property type="molecule type" value="Genomic_DNA"/>
</dbReference>
<dbReference type="STRING" id="46835.A0A504YGA2"/>
<dbReference type="Pfam" id="PF01529">
    <property type="entry name" value="DHHC"/>
    <property type="match status" value="1"/>
</dbReference>
<comment type="caution">
    <text evidence="9">The sequence shown here is derived from an EMBL/GenBank/DDBJ whole genome shotgun (WGS) entry which is preliminary data.</text>
</comment>
<gene>
    <name evidence="9" type="ORF">FGIG_09062</name>
</gene>
<proteinExistence type="inferred from homology"/>
<dbReference type="InterPro" id="IPR039859">
    <property type="entry name" value="PFA4/ZDH16/20/ERF2-like"/>
</dbReference>
<comment type="catalytic activity">
    <reaction evidence="7">
        <text>L-cysteinyl-[protein] + hexadecanoyl-CoA = S-hexadecanoyl-L-cysteinyl-[protein] + CoA</text>
        <dbReference type="Rhea" id="RHEA:36683"/>
        <dbReference type="Rhea" id="RHEA-COMP:10131"/>
        <dbReference type="Rhea" id="RHEA-COMP:11032"/>
        <dbReference type="ChEBI" id="CHEBI:29950"/>
        <dbReference type="ChEBI" id="CHEBI:57287"/>
        <dbReference type="ChEBI" id="CHEBI:57379"/>
        <dbReference type="ChEBI" id="CHEBI:74151"/>
        <dbReference type="EC" id="2.3.1.225"/>
    </reaction>
</comment>
<organism evidence="9 10">
    <name type="scientific">Fasciola gigantica</name>
    <name type="common">Giant liver fluke</name>
    <dbReference type="NCBI Taxonomy" id="46835"/>
    <lineage>
        <taxon>Eukaryota</taxon>
        <taxon>Metazoa</taxon>
        <taxon>Spiralia</taxon>
        <taxon>Lophotrochozoa</taxon>
        <taxon>Platyhelminthes</taxon>
        <taxon>Trematoda</taxon>
        <taxon>Digenea</taxon>
        <taxon>Plagiorchiida</taxon>
        <taxon>Echinostomata</taxon>
        <taxon>Echinostomatoidea</taxon>
        <taxon>Fasciolidae</taxon>
        <taxon>Fasciola</taxon>
    </lineage>
</organism>
<evidence type="ECO:0000256" key="1">
    <source>
        <dbReference type="ARBA" id="ARBA00004141"/>
    </source>
</evidence>
<dbReference type="GO" id="GO:0019706">
    <property type="term" value="F:protein-cysteine S-palmitoyltransferase activity"/>
    <property type="evidence" value="ECO:0007669"/>
    <property type="project" value="UniProtKB-EC"/>
</dbReference>
<comment type="similarity">
    <text evidence="7">Belongs to the DHHC palmitoyltransferase family.</text>
</comment>
<evidence type="ECO:0000256" key="4">
    <source>
        <dbReference type="ARBA" id="ARBA00022989"/>
    </source>
</evidence>
<feature type="transmembrane region" description="Helical" evidence="7">
    <location>
        <begin position="173"/>
        <end position="197"/>
    </location>
</feature>
<evidence type="ECO:0000256" key="3">
    <source>
        <dbReference type="ARBA" id="ARBA00022692"/>
    </source>
</evidence>
<keyword evidence="10" id="KW-1185">Reference proteome</keyword>
<evidence type="ECO:0000256" key="5">
    <source>
        <dbReference type="ARBA" id="ARBA00023136"/>
    </source>
</evidence>